<organism evidence="2 3">
    <name type="scientific">Holothuria leucospilota</name>
    <name type="common">Black long sea cucumber</name>
    <name type="synonym">Mertensiothuria leucospilota</name>
    <dbReference type="NCBI Taxonomy" id="206669"/>
    <lineage>
        <taxon>Eukaryota</taxon>
        <taxon>Metazoa</taxon>
        <taxon>Echinodermata</taxon>
        <taxon>Eleutherozoa</taxon>
        <taxon>Echinozoa</taxon>
        <taxon>Holothuroidea</taxon>
        <taxon>Aspidochirotacea</taxon>
        <taxon>Aspidochirotida</taxon>
        <taxon>Holothuriidae</taxon>
        <taxon>Holothuria</taxon>
    </lineage>
</organism>
<dbReference type="OrthoDB" id="6512834at2759"/>
<evidence type="ECO:0000313" key="2">
    <source>
        <dbReference type="EMBL" id="KAJ8021090.1"/>
    </source>
</evidence>
<dbReference type="Proteomes" id="UP001152320">
    <property type="component" value="Chromosome 22"/>
</dbReference>
<name>A0A9Q0YGN1_HOLLE</name>
<dbReference type="EMBL" id="JAIZAY010000022">
    <property type="protein sequence ID" value="KAJ8021090.1"/>
    <property type="molecule type" value="Genomic_DNA"/>
</dbReference>
<accession>A0A9Q0YGN1</accession>
<evidence type="ECO:0000256" key="1">
    <source>
        <dbReference type="SAM" id="MobiDB-lite"/>
    </source>
</evidence>
<dbReference type="AlphaFoldDB" id="A0A9Q0YGN1"/>
<sequence>MEKELLVKFNGSQKIVALKESDDILKIIQEKFGIQQTHIILQNYDKEWDDWLDVSSFEEIPNRTVLRCVVPKLLSTETVVEVNKPDDTDILKLQSDSSTSSEEIIVGITSANLKAKWPDKFPIEEKNISEFKGGTKKEALGSGTDGWEERIRDKMKNVRRIKRTKESPSGSATRKRGPPPTVFATVNKKREATREYVVEAADLNPFVAVIGDPESPKCCHIVAEKTILFDTPHVISAASSLFGVLYACNMEYPKTMCESFIFIQKFCMKLSDKLKTPRKVLSYVEKIRM</sequence>
<keyword evidence="3" id="KW-1185">Reference proteome</keyword>
<reference evidence="2" key="1">
    <citation type="submission" date="2021-10" db="EMBL/GenBank/DDBJ databases">
        <title>Tropical sea cucumber genome reveals ecological adaptation and Cuvierian tubules defense mechanism.</title>
        <authorList>
            <person name="Chen T."/>
        </authorList>
    </citation>
    <scope>NUCLEOTIDE SEQUENCE</scope>
    <source>
        <strain evidence="2">Nanhai2018</strain>
        <tissue evidence="2">Muscle</tissue>
    </source>
</reference>
<feature type="region of interest" description="Disordered" evidence="1">
    <location>
        <begin position="161"/>
        <end position="181"/>
    </location>
</feature>
<evidence type="ECO:0000313" key="3">
    <source>
        <dbReference type="Proteomes" id="UP001152320"/>
    </source>
</evidence>
<gene>
    <name evidence="2" type="ORF">HOLleu_40860</name>
</gene>
<comment type="caution">
    <text evidence="2">The sequence shown here is derived from an EMBL/GenBank/DDBJ whole genome shotgun (WGS) entry which is preliminary data.</text>
</comment>
<proteinExistence type="predicted"/>
<protein>
    <submittedName>
        <fullName evidence="2">Uncharacterized protein</fullName>
    </submittedName>
</protein>